<evidence type="ECO:0000313" key="2">
    <source>
        <dbReference type="Proteomes" id="UP000281677"/>
    </source>
</evidence>
<comment type="caution">
    <text evidence="1">The sequence shown here is derived from an EMBL/GenBank/DDBJ whole genome shotgun (WGS) entry which is preliminary data.</text>
</comment>
<proteinExistence type="predicted"/>
<sequence length="204" mass="23451">MSLYLLFCVAQIPSSPSETLDTLLRTPHHNFFSLVRDPSQSQFDMEATNLPVRPFYSGFANWTSGGVREFIAKTLPETSSPSNLEPGQYALLDERSVVDQTVRLAHSYSSLHMRDWEAMDIDERARWEEECEEHTDAADDAWREWRVSFTDAEKLSTILSFEQDFTSKLYSEDFVAAHTDEQGVFHLEPVFREFLEHDISGCPS</sequence>
<protein>
    <submittedName>
        <fullName evidence="1">Uncharacterized protein</fullName>
    </submittedName>
</protein>
<dbReference type="Proteomes" id="UP000281677">
    <property type="component" value="Unassembled WGS sequence"/>
</dbReference>
<organism evidence="1 2">
    <name type="scientific">Hortaea werneckii</name>
    <name type="common">Black yeast</name>
    <name type="synonym">Cladosporium werneckii</name>
    <dbReference type="NCBI Taxonomy" id="91943"/>
    <lineage>
        <taxon>Eukaryota</taxon>
        <taxon>Fungi</taxon>
        <taxon>Dikarya</taxon>
        <taxon>Ascomycota</taxon>
        <taxon>Pezizomycotina</taxon>
        <taxon>Dothideomycetes</taxon>
        <taxon>Dothideomycetidae</taxon>
        <taxon>Mycosphaerellales</taxon>
        <taxon>Teratosphaeriaceae</taxon>
        <taxon>Hortaea</taxon>
    </lineage>
</organism>
<evidence type="ECO:0000313" key="1">
    <source>
        <dbReference type="EMBL" id="RMZ27272.1"/>
    </source>
</evidence>
<dbReference type="OrthoDB" id="4456803at2759"/>
<dbReference type="AlphaFoldDB" id="A0A3M7IPJ1"/>
<accession>A0A3M7IPJ1</accession>
<gene>
    <name evidence="1" type="ORF">D0859_08648</name>
</gene>
<name>A0A3M7IPJ1_HORWE</name>
<reference evidence="1 2" key="1">
    <citation type="journal article" date="2018" name="BMC Genomics">
        <title>Genomic evidence for intraspecific hybridization in a clonal and extremely halotolerant yeast.</title>
        <authorList>
            <person name="Gostincar C."/>
            <person name="Stajich J.E."/>
            <person name="Zupancic J."/>
            <person name="Zalar P."/>
            <person name="Gunde-Cimerman N."/>
        </authorList>
    </citation>
    <scope>NUCLEOTIDE SEQUENCE [LARGE SCALE GENOMIC DNA]</scope>
    <source>
        <strain evidence="1 2">EXF-120</strain>
    </source>
</reference>
<dbReference type="EMBL" id="QWIT01000256">
    <property type="protein sequence ID" value="RMZ27272.1"/>
    <property type="molecule type" value="Genomic_DNA"/>
</dbReference>